<evidence type="ECO:0000313" key="2">
    <source>
        <dbReference type="EMBL" id="OGG43211.1"/>
    </source>
</evidence>
<keyword evidence="1" id="KW-0472">Membrane</keyword>
<evidence type="ECO:0000313" key="3">
    <source>
        <dbReference type="Proteomes" id="UP000178249"/>
    </source>
</evidence>
<organism evidence="2 3">
    <name type="scientific">Candidatus Kaiserbacteria bacterium RIFCSPHIGHO2_01_FULL_48_10</name>
    <dbReference type="NCBI Taxonomy" id="1798476"/>
    <lineage>
        <taxon>Bacteria</taxon>
        <taxon>Candidatus Kaiseribacteriota</taxon>
    </lineage>
</organism>
<feature type="transmembrane region" description="Helical" evidence="1">
    <location>
        <begin position="21"/>
        <end position="40"/>
    </location>
</feature>
<dbReference type="Proteomes" id="UP000178249">
    <property type="component" value="Unassembled WGS sequence"/>
</dbReference>
<reference evidence="2 3" key="1">
    <citation type="journal article" date="2016" name="Nat. Commun.">
        <title>Thousands of microbial genomes shed light on interconnected biogeochemical processes in an aquifer system.</title>
        <authorList>
            <person name="Anantharaman K."/>
            <person name="Brown C.T."/>
            <person name="Hug L.A."/>
            <person name="Sharon I."/>
            <person name="Castelle C.J."/>
            <person name="Probst A.J."/>
            <person name="Thomas B.C."/>
            <person name="Singh A."/>
            <person name="Wilkins M.J."/>
            <person name="Karaoz U."/>
            <person name="Brodie E.L."/>
            <person name="Williams K.H."/>
            <person name="Hubbard S.S."/>
            <person name="Banfield J.F."/>
        </authorList>
    </citation>
    <scope>NUCLEOTIDE SEQUENCE [LARGE SCALE GENOMIC DNA]</scope>
</reference>
<feature type="transmembrane region" description="Helical" evidence="1">
    <location>
        <begin position="310"/>
        <end position="333"/>
    </location>
</feature>
<accession>A0A1F6C220</accession>
<protein>
    <recommendedName>
        <fullName evidence="4">DUF4349 domain-containing protein</fullName>
    </recommendedName>
</protein>
<sequence length="346" mass="38898">MMNLIEKYNLTPLKIVKIAGIAFAGLFVAIFLLSLLGGFLNTARSVGQGGVFPSMPPIGSVAYDYGKVFSEGAMMPEFDSVRLSTRNIMPLPSYGTTGNDAEQFEVSDYNANIETRNLTGTCATVSALKARSYVVFENATESDTNCYYRFKVAHANVEEVLTVLKALDPKDLTENTYTIKSQIEDFTSETEILEKKRVSIDQTLTNALNAYDDITELAVKTQNAEALAKIIDSKIQTITRLTQERLNINEQLDRLARAKAEQLDRLDYTYFGVSIYENKYFDGEGLKDSWKATLKNFVNSVNRSLQNATVGVLGFVFIVFPYLIYLFLLIFAAKYGWKLTKYIWEK</sequence>
<proteinExistence type="predicted"/>
<comment type="caution">
    <text evidence="2">The sequence shown here is derived from an EMBL/GenBank/DDBJ whole genome shotgun (WGS) entry which is preliminary data.</text>
</comment>
<name>A0A1F6C220_9BACT</name>
<keyword evidence="1" id="KW-0812">Transmembrane</keyword>
<keyword evidence="1" id="KW-1133">Transmembrane helix</keyword>
<dbReference type="EMBL" id="MFKP01000047">
    <property type="protein sequence ID" value="OGG43211.1"/>
    <property type="molecule type" value="Genomic_DNA"/>
</dbReference>
<dbReference type="AlphaFoldDB" id="A0A1F6C220"/>
<evidence type="ECO:0000256" key="1">
    <source>
        <dbReference type="SAM" id="Phobius"/>
    </source>
</evidence>
<gene>
    <name evidence="2" type="ORF">A2841_03530</name>
</gene>
<evidence type="ECO:0008006" key="4">
    <source>
        <dbReference type="Google" id="ProtNLM"/>
    </source>
</evidence>